<feature type="region of interest" description="Disordered" evidence="1">
    <location>
        <begin position="198"/>
        <end position="221"/>
    </location>
</feature>
<reference evidence="2" key="2">
    <citation type="submission" date="2021-05" db="EMBL/GenBank/DDBJ databases">
        <authorList>
            <person name="Pain A."/>
        </authorList>
    </citation>
    <scope>NUCLEOTIDE SEQUENCE</scope>
    <source>
        <strain evidence="2">1802A</strain>
    </source>
</reference>
<accession>A0AAD9LGI9</accession>
<keyword evidence="3" id="KW-1185">Reference proteome</keyword>
<dbReference type="AlphaFoldDB" id="A0AAD9LGI9"/>
<gene>
    <name evidence="2" type="ORF">X943_000562</name>
</gene>
<name>A0AAD9LGI9_BABDI</name>
<comment type="caution">
    <text evidence="2">The sequence shown here is derived from an EMBL/GenBank/DDBJ whole genome shotgun (WGS) entry which is preliminary data.</text>
</comment>
<feature type="compositionally biased region" description="Polar residues" evidence="1">
    <location>
        <begin position="206"/>
        <end position="215"/>
    </location>
</feature>
<reference evidence="2" key="1">
    <citation type="journal article" date="2014" name="Nucleic Acids Res.">
        <title>The evolutionary dynamics of variant antigen genes in Babesia reveal a history of genomic innovation underlying host-parasite interaction.</title>
        <authorList>
            <person name="Jackson A.P."/>
            <person name="Otto T.D."/>
            <person name="Darby A."/>
            <person name="Ramaprasad A."/>
            <person name="Xia D."/>
            <person name="Echaide I.E."/>
            <person name="Farber M."/>
            <person name="Gahlot S."/>
            <person name="Gamble J."/>
            <person name="Gupta D."/>
            <person name="Gupta Y."/>
            <person name="Jackson L."/>
            <person name="Malandrin L."/>
            <person name="Malas T.B."/>
            <person name="Moussa E."/>
            <person name="Nair M."/>
            <person name="Reid A.J."/>
            <person name="Sanders M."/>
            <person name="Sharma J."/>
            <person name="Tracey A."/>
            <person name="Quail M.A."/>
            <person name="Weir W."/>
            <person name="Wastling J.M."/>
            <person name="Hall N."/>
            <person name="Willadsen P."/>
            <person name="Lingelbach K."/>
            <person name="Shiels B."/>
            <person name="Tait A."/>
            <person name="Berriman M."/>
            <person name="Allred D.R."/>
            <person name="Pain A."/>
        </authorList>
    </citation>
    <scope>NUCLEOTIDE SEQUENCE</scope>
    <source>
        <strain evidence="2">1802A</strain>
    </source>
</reference>
<sequence length="427" mass="47089">MDIPPLIRVTLNVVENRVVPGALARFARVGETTKGQREGLSSQERGGHTEACITTARYKPLDSLLTLGINDTVTFIKGLADPPNEAADDRICVERNVTILSAWESCHSGTRIRTKDAIVLRNRIGSILDLLSLQDTAKLMYAISHLDSSFRGLGKLVVEHFVQMLSNITVSANQAPDIITSLALALTSVELLLRTSPEQQRRNDSGGISSPSQHDQMPGTEEKTGCIKDFAELTNPQACERSVTAFKDHFTIHEMGKHEDAIAIKIGKSIEISDCIDPGLLLLLTQVIANISLPAADVANIIIRKVCIDELNEEQLCKFIHACAMAINVHQTRFDDIIEVWYHHYMLFNNRQKCMAKLGSCTAENTVALHGSDISRAFHAFYLTGKIDPELMGNLAKNMASNRMTFTNAIDFYRTTIPLAIAGHLSR</sequence>
<evidence type="ECO:0000256" key="1">
    <source>
        <dbReference type="SAM" id="MobiDB-lite"/>
    </source>
</evidence>
<evidence type="ECO:0000313" key="3">
    <source>
        <dbReference type="Proteomes" id="UP001195914"/>
    </source>
</evidence>
<proteinExistence type="predicted"/>
<dbReference type="Proteomes" id="UP001195914">
    <property type="component" value="Unassembled WGS sequence"/>
</dbReference>
<protein>
    <submittedName>
        <fullName evidence="2">Uncharacterized protein</fullName>
    </submittedName>
</protein>
<dbReference type="EMBL" id="JAHBMH010000044">
    <property type="protein sequence ID" value="KAK1935948.1"/>
    <property type="molecule type" value="Genomic_DNA"/>
</dbReference>
<organism evidence="2 3">
    <name type="scientific">Babesia divergens</name>
    <dbReference type="NCBI Taxonomy" id="32595"/>
    <lineage>
        <taxon>Eukaryota</taxon>
        <taxon>Sar</taxon>
        <taxon>Alveolata</taxon>
        <taxon>Apicomplexa</taxon>
        <taxon>Aconoidasida</taxon>
        <taxon>Piroplasmida</taxon>
        <taxon>Babesiidae</taxon>
        <taxon>Babesia</taxon>
    </lineage>
</organism>
<evidence type="ECO:0000313" key="2">
    <source>
        <dbReference type="EMBL" id="KAK1935948.1"/>
    </source>
</evidence>